<accession>A0ABW2ZIE7</accession>
<evidence type="ECO:0008006" key="3">
    <source>
        <dbReference type="Google" id="ProtNLM"/>
    </source>
</evidence>
<reference evidence="2" key="1">
    <citation type="journal article" date="2019" name="Int. J. Syst. Evol. Microbiol.">
        <title>The Global Catalogue of Microorganisms (GCM) 10K type strain sequencing project: providing services to taxonomists for standard genome sequencing and annotation.</title>
        <authorList>
            <consortium name="The Broad Institute Genomics Platform"/>
            <consortium name="The Broad Institute Genome Sequencing Center for Infectious Disease"/>
            <person name="Wu L."/>
            <person name="Ma J."/>
        </authorList>
    </citation>
    <scope>NUCLEOTIDE SEQUENCE [LARGE SCALE GENOMIC DNA]</scope>
    <source>
        <strain evidence="2">CCUG 60742</strain>
    </source>
</reference>
<protein>
    <recommendedName>
        <fullName evidence="3">Zinc ribbon domain-containing protein</fullName>
    </recommendedName>
</protein>
<evidence type="ECO:0000313" key="2">
    <source>
        <dbReference type="Proteomes" id="UP001597073"/>
    </source>
</evidence>
<dbReference type="RefSeq" id="WP_377143265.1">
    <property type="nucleotide sequence ID" value="NZ_JBHTIA010000009.1"/>
</dbReference>
<sequence length="305" mass="34347">MPTHELKKCQNCGGGLVPASGTDLRCAYCGTLYTASELEVPVSVESVEQPQSTVRVTKDDNEQLKKGCAFAFLFGAIILAICAETNESTHWAEGLFVSNPTLSEVNITDSSKLQQNPVEMEVEDKFENARVVLTDEDKAALRKLASIEVDVANFRKLYRKTRKEKGDVFNYLFDKSSPRDDYSEGVYLYISKSDSYNFLKLQLTHGADKWIFTENVTFNADGKKINLQMKFSQERVKRKDWEDCDYNVRDEDLPVLIGLAGAKSATITFNGKNGTYTINITPTQQSAFRKMLQIYKGLLLGYDKD</sequence>
<gene>
    <name evidence="1" type="ORF">ACFQZI_13500</name>
</gene>
<comment type="caution">
    <text evidence="1">The sequence shown here is derived from an EMBL/GenBank/DDBJ whole genome shotgun (WGS) entry which is preliminary data.</text>
</comment>
<proteinExistence type="predicted"/>
<name>A0ABW2ZIE7_9SPHI</name>
<evidence type="ECO:0000313" key="1">
    <source>
        <dbReference type="EMBL" id="MFD0765871.1"/>
    </source>
</evidence>
<dbReference type="Proteomes" id="UP001597073">
    <property type="component" value="Unassembled WGS sequence"/>
</dbReference>
<organism evidence="1 2">
    <name type="scientific">Mucilaginibacter lutimaris</name>
    <dbReference type="NCBI Taxonomy" id="931629"/>
    <lineage>
        <taxon>Bacteria</taxon>
        <taxon>Pseudomonadati</taxon>
        <taxon>Bacteroidota</taxon>
        <taxon>Sphingobacteriia</taxon>
        <taxon>Sphingobacteriales</taxon>
        <taxon>Sphingobacteriaceae</taxon>
        <taxon>Mucilaginibacter</taxon>
    </lineage>
</organism>
<dbReference type="EMBL" id="JBHTIA010000009">
    <property type="protein sequence ID" value="MFD0765871.1"/>
    <property type="molecule type" value="Genomic_DNA"/>
</dbReference>
<keyword evidence="2" id="KW-1185">Reference proteome</keyword>